<sequence length="105" mass="12263">MKTGFQKNNQYNSETARKFVVNSLPVQCTPSFIETQYKYVDKQRTDEITGYKLWFVQEGLNPFVVKFDKKPELPPFLSIVEFENLQGIEVRSNIYFKADSLKGVK</sequence>
<evidence type="ECO:0000313" key="2">
    <source>
        <dbReference type="Proteomes" id="UP000192161"/>
    </source>
</evidence>
<protein>
    <recommendedName>
        <fullName evidence="3">SuB0782 undefined product 764400:764714 forward MW:11955</fullName>
    </recommendedName>
</protein>
<evidence type="ECO:0008006" key="3">
    <source>
        <dbReference type="Google" id="ProtNLM"/>
    </source>
</evidence>
<dbReference type="RefSeq" id="WP_011675588.1">
    <property type="nucleotide sequence ID" value="NZ_CP015901.2"/>
</dbReference>
<name>A0AA34XKF1_LACLC</name>
<gene>
    <name evidence="1" type="ORF">LLJM3_0560</name>
</gene>
<accession>A0AA34XKF1</accession>
<organism evidence="1 2">
    <name type="scientific">Lactococcus lactis subsp. cremoris</name>
    <name type="common">Streptococcus cremoris</name>
    <dbReference type="NCBI Taxonomy" id="1359"/>
    <lineage>
        <taxon>Bacteria</taxon>
        <taxon>Bacillati</taxon>
        <taxon>Bacillota</taxon>
        <taxon>Bacilli</taxon>
        <taxon>Lactobacillales</taxon>
        <taxon>Streptococcaceae</taxon>
        <taxon>Lactococcus</taxon>
    </lineage>
</organism>
<dbReference type="AlphaFoldDB" id="A0AA34XKF1"/>
<reference evidence="1 2" key="1">
    <citation type="journal article" date="2017" name="BMC Genomics">
        <title>Comparative and functional genomics of the Lactococcus lactis taxon; insights into evolution and niche adaptation.</title>
        <authorList>
            <person name="Kelleher P."/>
            <person name="Bottacini F."/>
            <person name="Mahony J."/>
            <person name="Kilcawley K.N."/>
            <person name="van Sinderen D."/>
        </authorList>
    </citation>
    <scope>NUCLEOTIDE SEQUENCE [LARGE SCALE GENOMIC DNA]</scope>
    <source>
        <strain evidence="1 2">JM3</strain>
    </source>
</reference>
<dbReference type="EMBL" id="CP015901">
    <property type="protein sequence ID" value="ARE22772.1"/>
    <property type="molecule type" value="Genomic_DNA"/>
</dbReference>
<proteinExistence type="predicted"/>
<dbReference type="Proteomes" id="UP000192161">
    <property type="component" value="Chromosome"/>
</dbReference>
<evidence type="ECO:0000313" key="1">
    <source>
        <dbReference type="EMBL" id="ARE22772.1"/>
    </source>
</evidence>